<dbReference type="GO" id="GO:0003712">
    <property type="term" value="F:transcription coregulator activity"/>
    <property type="evidence" value="ECO:0007669"/>
    <property type="project" value="InterPro"/>
</dbReference>
<comment type="subcellular location">
    <subcellularLocation>
        <location evidence="1">Nucleus</location>
    </subcellularLocation>
</comment>
<evidence type="ECO:0000256" key="4">
    <source>
        <dbReference type="ARBA" id="ARBA00023163"/>
    </source>
</evidence>
<dbReference type="InterPro" id="IPR009332">
    <property type="entry name" value="Med22"/>
</dbReference>
<gene>
    <name evidence="6" type="ORF">QBC38DRAFT_416718</name>
</gene>
<name>A0AAN7BQP2_9PEZI</name>
<dbReference type="GO" id="GO:0016592">
    <property type="term" value="C:mediator complex"/>
    <property type="evidence" value="ECO:0007669"/>
    <property type="project" value="InterPro"/>
</dbReference>
<keyword evidence="7" id="KW-1185">Reference proteome</keyword>
<evidence type="ECO:0000313" key="7">
    <source>
        <dbReference type="Proteomes" id="UP001301958"/>
    </source>
</evidence>
<sequence>MNKTQDVSTNLLEEHKKKLSDIMTYFYDITTLSTAKVGSTASVGQAAASSMAVETMLNGIIKSVEDLLVFTRGLRQLWAIGPLVTEGEADVRATKQIEEDSKVVFEILDRLRTQRRMELLKDIGDAKISYVVDENEGGDEVRGAVNLRGLPRAVKGRR</sequence>
<evidence type="ECO:0000256" key="2">
    <source>
        <dbReference type="ARBA" id="ARBA00005942"/>
    </source>
</evidence>
<accession>A0AAN7BQP2</accession>
<dbReference type="EMBL" id="MU865329">
    <property type="protein sequence ID" value="KAK4227662.1"/>
    <property type="molecule type" value="Genomic_DNA"/>
</dbReference>
<keyword evidence="5" id="KW-0539">Nucleus</keyword>
<organism evidence="6 7">
    <name type="scientific">Podospora fimiseda</name>
    <dbReference type="NCBI Taxonomy" id="252190"/>
    <lineage>
        <taxon>Eukaryota</taxon>
        <taxon>Fungi</taxon>
        <taxon>Dikarya</taxon>
        <taxon>Ascomycota</taxon>
        <taxon>Pezizomycotina</taxon>
        <taxon>Sordariomycetes</taxon>
        <taxon>Sordariomycetidae</taxon>
        <taxon>Sordariales</taxon>
        <taxon>Podosporaceae</taxon>
        <taxon>Podospora</taxon>
    </lineage>
</organism>
<evidence type="ECO:0000313" key="6">
    <source>
        <dbReference type="EMBL" id="KAK4227662.1"/>
    </source>
</evidence>
<reference evidence="6" key="2">
    <citation type="submission" date="2023-05" db="EMBL/GenBank/DDBJ databases">
        <authorList>
            <consortium name="Lawrence Berkeley National Laboratory"/>
            <person name="Steindorff A."/>
            <person name="Hensen N."/>
            <person name="Bonometti L."/>
            <person name="Westerberg I."/>
            <person name="Brannstrom I.O."/>
            <person name="Guillou S."/>
            <person name="Cros-Aarteil S."/>
            <person name="Calhoun S."/>
            <person name="Haridas S."/>
            <person name="Kuo A."/>
            <person name="Mondo S."/>
            <person name="Pangilinan J."/>
            <person name="Riley R."/>
            <person name="Labutti K."/>
            <person name="Andreopoulos B."/>
            <person name="Lipzen A."/>
            <person name="Chen C."/>
            <person name="Yanf M."/>
            <person name="Daum C."/>
            <person name="Ng V."/>
            <person name="Clum A."/>
            <person name="Ohm R."/>
            <person name="Martin F."/>
            <person name="Silar P."/>
            <person name="Natvig D."/>
            <person name="Lalanne C."/>
            <person name="Gautier V."/>
            <person name="Ament-Velasquez S.L."/>
            <person name="Kruys A."/>
            <person name="Hutchinson M.I."/>
            <person name="Powell A.J."/>
            <person name="Barry K."/>
            <person name="Miller A.N."/>
            <person name="Grigoriev I.V."/>
            <person name="Debuchy R."/>
            <person name="Gladieux P."/>
            <person name="Thoren M.H."/>
            <person name="Johannesson H."/>
        </authorList>
    </citation>
    <scope>NUCLEOTIDE SEQUENCE</scope>
    <source>
        <strain evidence="6">CBS 990.96</strain>
    </source>
</reference>
<proteinExistence type="inferred from homology"/>
<evidence type="ECO:0008006" key="8">
    <source>
        <dbReference type="Google" id="ProtNLM"/>
    </source>
</evidence>
<dbReference type="Proteomes" id="UP001301958">
    <property type="component" value="Unassembled WGS sequence"/>
</dbReference>
<comment type="similarity">
    <text evidence="2">Belongs to the Mediator complex subunit 22 family.</text>
</comment>
<comment type="caution">
    <text evidence="6">The sequence shown here is derived from an EMBL/GenBank/DDBJ whole genome shotgun (WGS) entry which is preliminary data.</text>
</comment>
<evidence type="ECO:0000256" key="1">
    <source>
        <dbReference type="ARBA" id="ARBA00004123"/>
    </source>
</evidence>
<dbReference type="GO" id="GO:0006357">
    <property type="term" value="P:regulation of transcription by RNA polymerase II"/>
    <property type="evidence" value="ECO:0007669"/>
    <property type="project" value="InterPro"/>
</dbReference>
<evidence type="ECO:0000256" key="5">
    <source>
        <dbReference type="ARBA" id="ARBA00023242"/>
    </source>
</evidence>
<keyword evidence="4" id="KW-0804">Transcription</keyword>
<protein>
    <recommendedName>
        <fullName evidence="8">Mediator of RNA polymerase II transcription subunit 22</fullName>
    </recommendedName>
</protein>
<keyword evidence="3" id="KW-0805">Transcription regulation</keyword>
<reference evidence="6" key="1">
    <citation type="journal article" date="2023" name="Mol. Phylogenet. Evol.">
        <title>Genome-scale phylogeny and comparative genomics of the fungal order Sordariales.</title>
        <authorList>
            <person name="Hensen N."/>
            <person name="Bonometti L."/>
            <person name="Westerberg I."/>
            <person name="Brannstrom I.O."/>
            <person name="Guillou S."/>
            <person name="Cros-Aarteil S."/>
            <person name="Calhoun S."/>
            <person name="Haridas S."/>
            <person name="Kuo A."/>
            <person name="Mondo S."/>
            <person name="Pangilinan J."/>
            <person name="Riley R."/>
            <person name="LaButti K."/>
            <person name="Andreopoulos B."/>
            <person name="Lipzen A."/>
            <person name="Chen C."/>
            <person name="Yan M."/>
            <person name="Daum C."/>
            <person name="Ng V."/>
            <person name="Clum A."/>
            <person name="Steindorff A."/>
            <person name="Ohm R.A."/>
            <person name="Martin F."/>
            <person name="Silar P."/>
            <person name="Natvig D.O."/>
            <person name="Lalanne C."/>
            <person name="Gautier V."/>
            <person name="Ament-Velasquez S.L."/>
            <person name="Kruys A."/>
            <person name="Hutchinson M.I."/>
            <person name="Powell A.J."/>
            <person name="Barry K."/>
            <person name="Miller A.N."/>
            <person name="Grigoriev I.V."/>
            <person name="Debuchy R."/>
            <person name="Gladieux P."/>
            <person name="Hiltunen Thoren M."/>
            <person name="Johannesson H."/>
        </authorList>
    </citation>
    <scope>NUCLEOTIDE SEQUENCE</scope>
    <source>
        <strain evidence="6">CBS 990.96</strain>
    </source>
</reference>
<dbReference type="Pfam" id="PF06179">
    <property type="entry name" value="Med22"/>
    <property type="match status" value="1"/>
</dbReference>
<evidence type="ECO:0000256" key="3">
    <source>
        <dbReference type="ARBA" id="ARBA00023015"/>
    </source>
</evidence>
<dbReference type="AlphaFoldDB" id="A0AAN7BQP2"/>
<dbReference type="Gene3D" id="6.10.280.160">
    <property type="entry name" value="Mediator of RNA polymerase II transcription subunit 22"/>
    <property type="match status" value="1"/>
</dbReference>